<dbReference type="PANTHER" id="PTHR21363">
    <property type="entry name" value="PREPHENATE DEHYDROGENASE"/>
    <property type="match status" value="1"/>
</dbReference>
<keyword evidence="12" id="KW-1185">Reference proteome</keyword>
<dbReference type="FunFam" id="1.10.3660.10:FF:000003">
    <property type="entry name" value="Prephenate dehydrogenase"/>
    <property type="match status" value="1"/>
</dbReference>
<dbReference type="RefSeq" id="WP_186916707.1">
    <property type="nucleotide sequence ID" value="NZ_JACOFZ010000004.1"/>
</dbReference>
<comment type="catalytic activity">
    <reaction evidence="9">
        <text>prephenate + NAD(+) = 3-(4-hydroxyphenyl)pyruvate + CO2 + NADH</text>
        <dbReference type="Rhea" id="RHEA:13869"/>
        <dbReference type="ChEBI" id="CHEBI:16526"/>
        <dbReference type="ChEBI" id="CHEBI:29934"/>
        <dbReference type="ChEBI" id="CHEBI:36242"/>
        <dbReference type="ChEBI" id="CHEBI:57540"/>
        <dbReference type="ChEBI" id="CHEBI:57945"/>
        <dbReference type="EC" id="1.3.1.12"/>
    </reaction>
</comment>
<evidence type="ECO:0000259" key="10">
    <source>
        <dbReference type="PROSITE" id="PS51176"/>
    </source>
</evidence>
<dbReference type="EMBL" id="JACOFZ010000004">
    <property type="protein sequence ID" value="MBC3882090.1"/>
    <property type="molecule type" value="Genomic_DNA"/>
</dbReference>
<dbReference type="GO" id="GO:0004665">
    <property type="term" value="F:prephenate dehydrogenase (NADP+) activity"/>
    <property type="evidence" value="ECO:0007669"/>
    <property type="project" value="InterPro"/>
</dbReference>
<evidence type="ECO:0000256" key="3">
    <source>
        <dbReference type="ARBA" id="ARBA00012068"/>
    </source>
</evidence>
<dbReference type="Gene3D" id="3.40.50.720">
    <property type="entry name" value="NAD(P)-binding Rossmann-like Domain"/>
    <property type="match status" value="1"/>
</dbReference>
<dbReference type="Gene3D" id="1.10.3660.10">
    <property type="entry name" value="6-phosphogluconate dehydrogenase C-terminal like domain"/>
    <property type="match status" value="1"/>
</dbReference>
<dbReference type="InterPro" id="IPR003099">
    <property type="entry name" value="Prephen_DH"/>
</dbReference>
<dbReference type="EC" id="1.3.1.12" evidence="3"/>
<dbReference type="InterPro" id="IPR046826">
    <property type="entry name" value="PDH_N"/>
</dbReference>
<organism evidence="11 12">
    <name type="scientific">Undibacterium nitidum</name>
    <dbReference type="NCBI Taxonomy" id="2762298"/>
    <lineage>
        <taxon>Bacteria</taxon>
        <taxon>Pseudomonadati</taxon>
        <taxon>Pseudomonadota</taxon>
        <taxon>Betaproteobacteria</taxon>
        <taxon>Burkholderiales</taxon>
        <taxon>Oxalobacteraceae</taxon>
        <taxon>Undibacterium</taxon>
    </lineage>
</organism>
<dbReference type="PANTHER" id="PTHR21363:SF0">
    <property type="entry name" value="PREPHENATE DEHYDROGENASE [NADP(+)]"/>
    <property type="match status" value="1"/>
</dbReference>
<name>A0A923KLQ2_9BURK</name>
<protein>
    <recommendedName>
        <fullName evidence="3">prephenate dehydrogenase</fullName>
        <ecNumber evidence="3">1.3.1.12</ecNumber>
    </recommendedName>
</protein>
<evidence type="ECO:0000256" key="6">
    <source>
        <dbReference type="ARBA" id="ARBA00023002"/>
    </source>
</evidence>
<keyword evidence="4" id="KW-0827">Tyrosine biosynthesis</keyword>
<dbReference type="AlphaFoldDB" id="A0A923KLQ2"/>
<comment type="pathway">
    <text evidence="1">Amino-acid biosynthesis; L-tyrosine biosynthesis; (4-hydroxyphenyl)pyruvate from prephenate (NAD(+) route): step 1/1.</text>
</comment>
<keyword evidence="5" id="KW-0028">Amino-acid biosynthesis</keyword>
<gene>
    <name evidence="11" type="ORF">H8K36_11930</name>
</gene>
<comment type="caution">
    <text evidence="11">The sequence shown here is derived from an EMBL/GenBank/DDBJ whole genome shotgun (WGS) entry which is preliminary data.</text>
</comment>
<comment type="similarity">
    <text evidence="2">Belongs to the prephenate/arogenate dehydrogenase family.</text>
</comment>
<dbReference type="Pfam" id="PF02153">
    <property type="entry name" value="PDH_N"/>
    <property type="match status" value="1"/>
</dbReference>
<proteinExistence type="inferred from homology"/>
<keyword evidence="6" id="KW-0560">Oxidoreductase</keyword>
<evidence type="ECO:0000256" key="1">
    <source>
        <dbReference type="ARBA" id="ARBA00005067"/>
    </source>
</evidence>
<feature type="domain" description="Prephenate/arogenate dehydrogenase" evidence="10">
    <location>
        <begin position="13"/>
        <end position="301"/>
    </location>
</feature>
<dbReference type="InterPro" id="IPR008927">
    <property type="entry name" value="6-PGluconate_DH-like_C_sf"/>
</dbReference>
<dbReference type="InterPro" id="IPR046825">
    <property type="entry name" value="PDH_C"/>
</dbReference>
<evidence type="ECO:0000256" key="8">
    <source>
        <dbReference type="ARBA" id="ARBA00023141"/>
    </source>
</evidence>
<dbReference type="InterPro" id="IPR036291">
    <property type="entry name" value="NAD(P)-bd_dom_sf"/>
</dbReference>
<dbReference type="Proteomes" id="UP000627446">
    <property type="component" value="Unassembled WGS sequence"/>
</dbReference>
<evidence type="ECO:0000256" key="9">
    <source>
        <dbReference type="ARBA" id="ARBA00049260"/>
    </source>
</evidence>
<dbReference type="Pfam" id="PF20463">
    <property type="entry name" value="PDH_C"/>
    <property type="match status" value="1"/>
</dbReference>
<dbReference type="PROSITE" id="PS51176">
    <property type="entry name" value="PDH_ADH"/>
    <property type="match status" value="1"/>
</dbReference>
<evidence type="ECO:0000256" key="4">
    <source>
        <dbReference type="ARBA" id="ARBA00022498"/>
    </source>
</evidence>
<dbReference type="GO" id="GO:0006571">
    <property type="term" value="P:tyrosine biosynthetic process"/>
    <property type="evidence" value="ECO:0007669"/>
    <property type="project" value="UniProtKB-KW"/>
</dbReference>
<dbReference type="SUPFAM" id="SSF48179">
    <property type="entry name" value="6-phosphogluconate dehydrogenase C-terminal domain-like"/>
    <property type="match status" value="1"/>
</dbReference>
<dbReference type="GO" id="GO:0070403">
    <property type="term" value="F:NAD+ binding"/>
    <property type="evidence" value="ECO:0007669"/>
    <property type="project" value="InterPro"/>
</dbReference>
<keyword evidence="8" id="KW-0057">Aromatic amino acid biosynthesis</keyword>
<evidence type="ECO:0000313" key="12">
    <source>
        <dbReference type="Proteomes" id="UP000627446"/>
    </source>
</evidence>
<dbReference type="FunFam" id="3.40.50.720:FF:000208">
    <property type="entry name" value="Prephenate dehydrogenase"/>
    <property type="match status" value="1"/>
</dbReference>
<dbReference type="GO" id="GO:0008977">
    <property type="term" value="F:prephenate dehydrogenase (NAD+) activity"/>
    <property type="evidence" value="ECO:0007669"/>
    <property type="project" value="UniProtKB-EC"/>
</dbReference>
<evidence type="ECO:0000256" key="7">
    <source>
        <dbReference type="ARBA" id="ARBA00023027"/>
    </source>
</evidence>
<dbReference type="InterPro" id="IPR050812">
    <property type="entry name" value="Preph/Arog_dehydrog"/>
</dbReference>
<dbReference type="SUPFAM" id="SSF51735">
    <property type="entry name" value="NAD(P)-binding Rossmann-fold domains"/>
    <property type="match status" value="1"/>
</dbReference>
<evidence type="ECO:0000256" key="5">
    <source>
        <dbReference type="ARBA" id="ARBA00022605"/>
    </source>
</evidence>
<accession>A0A923KLQ2</accession>
<evidence type="ECO:0000313" key="11">
    <source>
        <dbReference type="EMBL" id="MBC3882090.1"/>
    </source>
</evidence>
<evidence type="ECO:0000256" key="2">
    <source>
        <dbReference type="ARBA" id="ARBA00007964"/>
    </source>
</evidence>
<keyword evidence="7" id="KW-0520">NAD</keyword>
<sequence>MENQVTLPRPHFKKVVLIGVGLIGGSFALALKKSHAVTHIVGVDRHANSLQLAQQLGIVDSFTDDIGAAVIDADLIMIATPVAQTTKILSAIYPHLQPGTIVTDAGSTKADVVAAARESLQEKNAQFVPAHPIAGREKNGPDAALADLYVGKKVVITRSPENTNEAVEMVAQAWKLCGAIIHHLSPQEHDQVFASVSHLPHLLAYTLVADIAAKPHADRLFQYAASGFRDFTRIAGSSPEMWRDISLANRDALLQELDSYTEQLAKLRISLVERDAQAIEDVYRRAQQARVNWIAAIEVAEAQSKDGGD</sequence>
<reference evidence="11" key="1">
    <citation type="submission" date="2020-08" db="EMBL/GenBank/DDBJ databases">
        <title>Novel species isolated from subtropical streams in China.</title>
        <authorList>
            <person name="Lu H."/>
        </authorList>
    </citation>
    <scope>NUCLEOTIDE SEQUENCE</scope>
    <source>
        <strain evidence="11">LX22W</strain>
    </source>
</reference>